<organism evidence="2 3">
    <name type="scientific">Candidatus Beckwithbacteria bacterium RBG_13_42_9</name>
    <dbReference type="NCBI Taxonomy" id="1797457"/>
    <lineage>
        <taxon>Bacteria</taxon>
        <taxon>Candidatus Beckwithiibacteriota</taxon>
    </lineage>
</organism>
<feature type="transmembrane region" description="Helical" evidence="1">
    <location>
        <begin position="133"/>
        <end position="157"/>
    </location>
</feature>
<name>A0A1F5E6M1_9BACT</name>
<feature type="transmembrane region" description="Helical" evidence="1">
    <location>
        <begin position="57"/>
        <end position="75"/>
    </location>
</feature>
<dbReference type="AlphaFoldDB" id="A0A1F5E6M1"/>
<dbReference type="Proteomes" id="UP000177006">
    <property type="component" value="Unassembled WGS sequence"/>
</dbReference>
<protein>
    <submittedName>
        <fullName evidence="2">Uncharacterized protein</fullName>
    </submittedName>
</protein>
<keyword evidence="1" id="KW-0472">Membrane</keyword>
<sequence>MAISVVTEYTNLDKFFFYFFLPAIAALTVAGNRYYFKSKKPQASTFGITKEIIFGDLIVILLVILVILFLYFYVLELDLFKSARWEMLTLISFIFLTFFIGAGVGAHVAAVSIRKLFDPAIKNGQEIARAINFFHYPFSHQLLFIPGLLAFYLISLLDLFKGRSLELHLYQIIMIILCGFVLGSIAGILFIVTKCHKFILPALAVLTISLIFVSLSEVRSLLIHPVAFLLTTAYMTSTIGILIYKQTRVNFRPRVKRWVKKWWQWDIDYL</sequence>
<proteinExistence type="predicted"/>
<evidence type="ECO:0000313" key="3">
    <source>
        <dbReference type="Proteomes" id="UP000177006"/>
    </source>
</evidence>
<feature type="transmembrane region" description="Helical" evidence="1">
    <location>
        <begin position="15"/>
        <end position="36"/>
    </location>
</feature>
<dbReference type="EMBL" id="MEZK01000014">
    <property type="protein sequence ID" value="OGD62981.1"/>
    <property type="molecule type" value="Genomic_DNA"/>
</dbReference>
<dbReference type="STRING" id="1797457.A2160_04435"/>
<reference evidence="2 3" key="1">
    <citation type="journal article" date="2016" name="Nat. Commun.">
        <title>Thousands of microbial genomes shed light on interconnected biogeochemical processes in an aquifer system.</title>
        <authorList>
            <person name="Anantharaman K."/>
            <person name="Brown C.T."/>
            <person name="Hug L.A."/>
            <person name="Sharon I."/>
            <person name="Castelle C.J."/>
            <person name="Probst A.J."/>
            <person name="Thomas B.C."/>
            <person name="Singh A."/>
            <person name="Wilkins M.J."/>
            <person name="Karaoz U."/>
            <person name="Brodie E.L."/>
            <person name="Williams K.H."/>
            <person name="Hubbard S.S."/>
            <person name="Banfield J.F."/>
        </authorList>
    </citation>
    <scope>NUCLEOTIDE SEQUENCE [LARGE SCALE GENOMIC DNA]</scope>
</reference>
<gene>
    <name evidence="2" type="ORF">A2160_04435</name>
</gene>
<feature type="transmembrane region" description="Helical" evidence="1">
    <location>
        <begin position="169"/>
        <end position="191"/>
    </location>
</feature>
<comment type="caution">
    <text evidence="2">The sequence shown here is derived from an EMBL/GenBank/DDBJ whole genome shotgun (WGS) entry which is preliminary data.</text>
</comment>
<feature type="transmembrane region" description="Helical" evidence="1">
    <location>
        <begin position="87"/>
        <end position="113"/>
    </location>
</feature>
<accession>A0A1F5E6M1</accession>
<evidence type="ECO:0000313" key="2">
    <source>
        <dbReference type="EMBL" id="OGD62981.1"/>
    </source>
</evidence>
<keyword evidence="1" id="KW-1133">Transmembrane helix</keyword>
<feature type="transmembrane region" description="Helical" evidence="1">
    <location>
        <begin position="198"/>
        <end position="216"/>
    </location>
</feature>
<evidence type="ECO:0000256" key="1">
    <source>
        <dbReference type="SAM" id="Phobius"/>
    </source>
</evidence>
<feature type="transmembrane region" description="Helical" evidence="1">
    <location>
        <begin position="222"/>
        <end position="244"/>
    </location>
</feature>
<keyword evidence="1" id="KW-0812">Transmembrane</keyword>